<keyword evidence="2" id="KW-0378">Hydrolase</keyword>
<dbReference type="Gene3D" id="3.40.50.1820">
    <property type="entry name" value="alpha/beta hydrolase"/>
    <property type="match status" value="1"/>
</dbReference>
<sequence length="281" mass="32190">MDPRKSVLLIETGIGCSFYSWYPFVDKIKADFTVILYHRAGYGNSTATTKARTTEYISEELNSLVEYLGITEPFLLMGHSYGGLCAQHFVKKYPEKIKGLILLDSTSYNFRELYHLNLPVMNSLISLEKMIESNVMASQRSSKGLREEFKGMIEKNKEDLSEHEGKKFEEFITDPTLFQTIANDFGHWDESGRMIKEMGAFPDIPLVVIARDKEESIKPFIEHKIPEEEAIMYEDVWRKLQVELSRLSTKGVLIVAEKSDHEIHIDRPDVIIQGLKTLGDA</sequence>
<protein>
    <submittedName>
        <fullName evidence="2">Alpha/beta hydrolase</fullName>
    </submittedName>
</protein>
<keyword evidence="3" id="KW-1185">Reference proteome</keyword>
<dbReference type="OrthoDB" id="59888at2"/>
<dbReference type="AlphaFoldDB" id="A0A5R9F024"/>
<dbReference type="RefSeq" id="WP_138127149.1">
    <property type="nucleotide sequence ID" value="NZ_SWLG01000008.1"/>
</dbReference>
<evidence type="ECO:0000313" key="3">
    <source>
        <dbReference type="Proteomes" id="UP000308230"/>
    </source>
</evidence>
<dbReference type="PANTHER" id="PTHR43798">
    <property type="entry name" value="MONOACYLGLYCEROL LIPASE"/>
    <property type="match status" value="1"/>
</dbReference>
<proteinExistence type="predicted"/>
<dbReference type="InterPro" id="IPR029058">
    <property type="entry name" value="AB_hydrolase_fold"/>
</dbReference>
<dbReference type="GO" id="GO:0016787">
    <property type="term" value="F:hydrolase activity"/>
    <property type="evidence" value="ECO:0007669"/>
    <property type="project" value="UniProtKB-KW"/>
</dbReference>
<dbReference type="EMBL" id="SWLG01000008">
    <property type="protein sequence ID" value="TLS36952.1"/>
    <property type="molecule type" value="Genomic_DNA"/>
</dbReference>
<dbReference type="InterPro" id="IPR050266">
    <property type="entry name" value="AB_hydrolase_sf"/>
</dbReference>
<dbReference type="Pfam" id="PF00561">
    <property type="entry name" value="Abhydrolase_1"/>
    <property type="match status" value="1"/>
</dbReference>
<reference evidence="2 3" key="1">
    <citation type="submission" date="2019-04" db="EMBL/GenBank/DDBJ databases">
        <title>Bacillus caeni sp. nov., a bacterium isolated from mangrove sediment.</title>
        <authorList>
            <person name="Huang H."/>
            <person name="Mo K."/>
            <person name="Hu Y."/>
        </authorList>
    </citation>
    <scope>NUCLEOTIDE SEQUENCE [LARGE SCALE GENOMIC DNA]</scope>
    <source>
        <strain evidence="2 3">HB172195</strain>
    </source>
</reference>
<dbReference type="SUPFAM" id="SSF53474">
    <property type="entry name" value="alpha/beta-Hydrolases"/>
    <property type="match status" value="1"/>
</dbReference>
<dbReference type="PRINTS" id="PR00111">
    <property type="entry name" value="ABHYDROLASE"/>
</dbReference>
<evidence type="ECO:0000313" key="2">
    <source>
        <dbReference type="EMBL" id="TLS36952.1"/>
    </source>
</evidence>
<dbReference type="InterPro" id="IPR000073">
    <property type="entry name" value="AB_hydrolase_1"/>
</dbReference>
<organism evidence="2 3">
    <name type="scientific">Exobacillus caeni</name>
    <dbReference type="NCBI Taxonomy" id="2574798"/>
    <lineage>
        <taxon>Bacteria</taxon>
        <taxon>Bacillati</taxon>
        <taxon>Bacillota</taxon>
        <taxon>Bacilli</taxon>
        <taxon>Bacillales</taxon>
        <taxon>Guptibacillaceae</taxon>
        <taxon>Exobacillus</taxon>
    </lineage>
</organism>
<dbReference type="PANTHER" id="PTHR43798:SF33">
    <property type="entry name" value="HYDROLASE, PUTATIVE (AFU_ORTHOLOGUE AFUA_2G14860)-RELATED"/>
    <property type="match status" value="1"/>
</dbReference>
<dbReference type="GO" id="GO:0016020">
    <property type="term" value="C:membrane"/>
    <property type="evidence" value="ECO:0007669"/>
    <property type="project" value="TreeGrafter"/>
</dbReference>
<feature type="domain" description="AB hydrolase-1" evidence="1">
    <location>
        <begin position="7"/>
        <end position="110"/>
    </location>
</feature>
<accession>A0A5R9F024</accession>
<name>A0A5R9F024_9BACL</name>
<dbReference type="Proteomes" id="UP000308230">
    <property type="component" value="Unassembled WGS sequence"/>
</dbReference>
<evidence type="ECO:0000259" key="1">
    <source>
        <dbReference type="Pfam" id="PF00561"/>
    </source>
</evidence>
<gene>
    <name evidence="2" type="ORF">FCL54_13430</name>
</gene>
<comment type="caution">
    <text evidence="2">The sequence shown here is derived from an EMBL/GenBank/DDBJ whole genome shotgun (WGS) entry which is preliminary data.</text>
</comment>